<gene>
    <name evidence="1" type="ORF">CLSPO_c29040</name>
</gene>
<dbReference type="KEGG" id="cld:CLSPO_c29040"/>
<proteinExistence type="predicted"/>
<organism evidence="1 2">
    <name type="scientific">Clostridium sporogenes</name>
    <dbReference type="NCBI Taxonomy" id="1509"/>
    <lineage>
        <taxon>Bacteria</taxon>
        <taxon>Bacillati</taxon>
        <taxon>Bacillota</taxon>
        <taxon>Clostridia</taxon>
        <taxon>Eubacteriales</taxon>
        <taxon>Clostridiaceae</taxon>
        <taxon>Clostridium</taxon>
    </lineage>
</organism>
<accession>A0A7U4LNU9</accession>
<reference evidence="1 2" key="1">
    <citation type="journal article" date="2015" name="PLoS ONE">
        <title>A universal mariner transposon system for forward genetic studies in the genus clostridium.</title>
        <authorList>
            <person name="Zhang Y."/>
            <person name="Grosse-Honebrink A."/>
            <person name="Minton N.P."/>
        </authorList>
    </citation>
    <scope>NUCLEOTIDE SEQUENCE [LARGE SCALE GENOMIC DNA]</scope>
    <source>
        <strain evidence="1 2">NCIMB 10696</strain>
    </source>
</reference>
<evidence type="ECO:0000313" key="1">
    <source>
        <dbReference type="EMBL" id="AKC63624.1"/>
    </source>
</evidence>
<dbReference type="EMBL" id="CP009225">
    <property type="protein sequence ID" value="AKC63624.1"/>
    <property type="molecule type" value="Genomic_DNA"/>
</dbReference>
<sequence>MTLNINNMRAVELRITENDGEAGFTKPNGN</sequence>
<dbReference type="AlphaFoldDB" id="A0A7U4LNU9"/>
<protein>
    <submittedName>
        <fullName evidence="1">Uncharacterized protein</fullName>
    </submittedName>
</protein>
<dbReference type="Proteomes" id="UP000033052">
    <property type="component" value="Chromosome"/>
</dbReference>
<name>A0A7U4LNU9_CLOSG</name>
<evidence type="ECO:0000313" key="2">
    <source>
        <dbReference type="Proteomes" id="UP000033052"/>
    </source>
</evidence>